<dbReference type="HOGENOM" id="CLU_2720585_0_0_11"/>
<evidence type="ECO:0000313" key="2">
    <source>
        <dbReference type="EMBL" id="BAG16941.1"/>
    </source>
</evidence>
<evidence type="ECO:0000313" key="4">
    <source>
        <dbReference type="Proteomes" id="UP000001685"/>
    </source>
</evidence>
<dbReference type="Proteomes" id="UP000001685">
    <property type="component" value="Chromosome"/>
</dbReference>
<name>B1VNB8_STRGG</name>
<sequence>MKLPLLRAVLAPRTSWQAWRVVRASGGTVSFDAAWRSARVQLHPDEAGYRAAGHDSPQPPTEDAADKPTTTA</sequence>
<dbReference type="EMBL" id="AP009493">
    <property type="protein sequence ID" value="BAG16941.1"/>
    <property type="molecule type" value="Genomic_DNA"/>
</dbReference>
<protein>
    <submittedName>
        <fullName evidence="2">Uncharacterized protein</fullName>
    </submittedName>
</protein>
<evidence type="ECO:0000256" key="1">
    <source>
        <dbReference type="SAM" id="MobiDB-lite"/>
    </source>
</evidence>
<gene>
    <name evidence="2" type="ordered locus">SGR_112t</name>
    <name evidence="3" type="ordered locus">SGR_7027t</name>
</gene>
<reference evidence="2" key="2">
    <citation type="journal article" date="2008" name="J. Bacteriol.">
        <title>The genome sequence of the streptomycin-producing microorganism Streptomyces griseus IFO 13350.</title>
        <authorList>
            <person name="Ohnishi Y."/>
            <person name="Ishikawa J."/>
            <person name="Hara H."/>
            <person name="Suzuki H."/>
            <person name="Ikenoya M."/>
            <person name="Ikeda H."/>
            <person name="Yamashita A."/>
            <person name="Hattori M."/>
            <person name="Horinouchi S."/>
        </authorList>
    </citation>
    <scope>NUCLEOTIDE SEQUENCE</scope>
    <source>
        <strain evidence="2">NBRC 13350</strain>
    </source>
</reference>
<reference evidence="2" key="3">
    <citation type="journal article" date="2008" name="J. Biol. Chem.">
        <title>Phenolic lipids synthesized by type III polyketide synthase confer penicillin resistance on Streptomyces griseus.</title>
        <authorList>
            <person name="Funabashi M."/>
            <person name="Funa N."/>
            <person name="Horinouchi S."/>
        </authorList>
    </citation>
    <scope>NUCLEOTIDE SEQUENCE</scope>
    <source>
        <strain evidence="2">NBRC 13350</strain>
    </source>
</reference>
<evidence type="ECO:0000313" key="3">
    <source>
        <dbReference type="EMBL" id="BAG23854.1"/>
    </source>
</evidence>
<dbReference type="KEGG" id="sgr:SGR_7027t"/>
<reference evidence="4" key="1">
    <citation type="journal article" date="2008" name="J. Bacteriol.">
        <title>Genome sequence of the streptomycin-producing microorganism Streptomyces griseus IFO 13350.</title>
        <authorList>
            <person name="Ohnishi Y."/>
            <person name="Ishikawa J."/>
            <person name="Hara H."/>
            <person name="Suzuki H."/>
            <person name="Ikenoya M."/>
            <person name="Ikeda H."/>
            <person name="Yamashita A."/>
            <person name="Hattori M."/>
            <person name="Horinouchi S."/>
        </authorList>
    </citation>
    <scope>NUCLEOTIDE SEQUENCE [LARGE SCALE GENOMIC DNA]</scope>
    <source>
        <strain evidence="4">JCM 4626 / NBRC 13350</strain>
    </source>
</reference>
<dbReference type="eggNOG" id="ENOG50326W8">
    <property type="taxonomic scope" value="Bacteria"/>
</dbReference>
<accession>B1VNB8</accession>
<dbReference type="EMBL" id="AP009493">
    <property type="protein sequence ID" value="BAG23854.1"/>
    <property type="molecule type" value="Genomic_DNA"/>
</dbReference>
<feature type="region of interest" description="Disordered" evidence="1">
    <location>
        <begin position="45"/>
        <end position="72"/>
    </location>
</feature>
<dbReference type="AlphaFoldDB" id="B1VNB8"/>
<dbReference type="KEGG" id="sgr:SGR_112t"/>
<proteinExistence type="predicted"/>
<organism evidence="2 4">
    <name type="scientific">Streptomyces griseus subsp. griseus (strain JCM 4626 / CBS 651.72 / NBRC 13350 / KCC S-0626 / ISP 5235)</name>
    <dbReference type="NCBI Taxonomy" id="455632"/>
    <lineage>
        <taxon>Bacteria</taxon>
        <taxon>Bacillati</taxon>
        <taxon>Actinomycetota</taxon>
        <taxon>Actinomycetes</taxon>
        <taxon>Kitasatosporales</taxon>
        <taxon>Streptomycetaceae</taxon>
        <taxon>Streptomyces</taxon>
    </lineage>
</organism>
<reference evidence="2" key="4">
    <citation type="journal article" date="2008" name="Microbiology">
        <title>Conditionally positive effect of the TetR-family transcriptional regulator AtrA on streptomycin production by Streptomyces griseus.</title>
        <authorList>
            <person name="Hirano S."/>
            <person name="Tanaka K."/>
            <person name="Ohnishi Y."/>
            <person name="Horinouchi S."/>
        </authorList>
    </citation>
    <scope>NUCLEOTIDE SEQUENCE</scope>
    <source>
        <strain evidence="2">NBRC 13350</strain>
    </source>
</reference>